<feature type="compositionally biased region" description="Basic and acidic residues" evidence="1">
    <location>
        <begin position="119"/>
        <end position="132"/>
    </location>
</feature>
<dbReference type="Proteomes" id="UP000694562">
    <property type="component" value="Unplaced"/>
</dbReference>
<dbReference type="AlphaFoldDB" id="A0A8C4UJS1"/>
<organism evidence="2 3">
    <name type="scientific">Falco tinnunculus</name>
    <name type="common">Common kestrel</name>
    <dbReference type="NCBI Taxonomy" id="100819"/>
    <lineage>
        <taxon>Eukaryota</taxon>
        <taxon>Metazoa</taxon>
        <taxon>Chordata</taxon>
        <taxon>Craniata</taxon>
        <taxon>Vertebrata</taxon>
        <taxon>Euteleostomi</taxon>
        <taxon>Archelosauria</taxon>
        <taxon>Archosauria</taxon>
        <taxon>Dinosauria</taxon>
        <taxon>Saurischia</taxon>
        <taxon>Theropoda</taxon>
        <taxon>Coelurosauria</taxon>
        <taxon>Aves</taxon>
        <taxon>Neognathae</taxon>
        <taxon>Neoaves</taxon>
        <taxon>Telluraves</taxon>
        <taxon>Australaves</taxon>
        <taxon>Falconiformes</taxon>
        <taxon>Falconidae</taxon>
        <taxon>Falco</taxon>
    </lineage>
</organism>
<evidence type="ECO:0000313" key="3">
    <source>
        <dbReference type="Proteomes" id="UP000694562"/>
    </source>
</evidence>
<evidence type="ECO:0000313" key="2">
    <source>
        <dbReference type="Ensembl" id="ENSFTIP00000013674.1"/>
    </source>
</evidence>
<dbReference type="Pfam" id="PF15810">
    <property type="entry name" value="CCDC117"/>
    <property type="match status" value="1"/>
</dbReference>
<reference evidence="2" key="2">
    <citation type="submission" date="2025-09" db="UniProtKB">
        <authorList>
            <consortium name="Ensembl"/>
        </authorList>
    </citation>
    <scope>IDENTIFICATION</scope>
</reference>
<feature type="region of interest" description="Disordered" evidence="1">
    <location>
        <begin position="383"/>
        <end position="435"/>
    </location>
</feature>
<dbReference type="PANTHER" id="PTHR36128:SF1">
    <property type="entry name" value="COILED-COIL DOMAIN-CONTAINING PROTEIN 117"/>
    <property type="match status" value="1"/>
</dbReference>
<accession>A0A8C4UJS1</accession>
<dbReference type="Ensembl" id="ENSFTIT00000014264.1">
    <property type="protein sequence ID" value="ENSFTIP00000013674.1"/>
    <property type="gene ID" value="ENSFTIG00000009118.1"/>
</dbReference>
<dbReference type="InterPro" id="IPR031630">
    <property type="entry name" value="CCDC117"/>
</dbReference>
<proteinExistence type="predicted"/>
<feature type="region of interest" description="Disordered" evidence="1">
    <location>
        <begin position="1"/>
        <end position="38"/>
    </location>
</feature>
<dbReference type="OrthoDB" id="9450632at2759"/>
<protein>
    <submittedName>
        <fullName evidence="2">Coiled-coil domain containing 117</fullName>
    </submittedName>
</protein>
<keyword evidence="3" id="KW-1185">Reference proteome</keyword>
<dbReference type="PANTHER" id="PTHR36128">
    <property type="entry name" value="COILED-COIL DOMAIN-CONTAINING PROTEIN 117"/>
    <property type="match status" value="1"/>
</dbReference>
<feature type="compositionally biased region" description="Polar residues" evidence="1">
    <location>
        <begin position="403"/>
        <end position="416"/>
    </location>
</feature>
<sequence length="435" mass="46343">MSATATALARTSHPAAARAYSPQNAPRPPGPTTPRMRRGLAGLQLPECPAPARAYSSQNAPRHLLQARRKAWKGRGLWWSPQPRARPGPAQDMAALGRSCPGLPAGPAVEFPQAPAAAPERHGPSAGTRHDPPPGAVGHSHFQPPVMIMAGNGSDGADGGRSSGLYLQSSLDLASLAALGSYNEGLTVAPVGSFTSAAPSHGLHLPQGHSHVSVRCGKKHKLEEEAEGCPVRKKRLTGAKNCPLNPNTEEWILCAGQQAAGEVASQYGGSGPETALLEIPCEEMDQTMGEQQCEVARRKLQEIEDRIIDEDEEVHADGNVSNLPTLILSDTLKKGMKRDFGEGLTKKIIESMSRPSMELVLWKPLPEFLTDKLKSVSVKNVKQQSTEGCQAKQSTPRAAFDAQTETFPESQQTAMSPDQYAGLGTSGCAEEEMEL</sequence>
<name>A0A8C4UJS1_FALTI</name>
<feature type="region of interest" description="Disordered" evidence="1">
    <location>
        <begin position="106"/>
        <end position="138"/>
    </location>
</feature>
<dbReference type="OMA" id="NTSWERR"/>
<reference evidence="2" key="1">
    <citation type="submission" date="2025-08" db="UniProtKB">
        <authorList>
            <consortium name="Ensembl"/>
        </authorList>
    </citation>
    <scope>IDENTIFICATION</scope>
</reference>
<feature type="compositionally biased region" description="Polar residues" evidence="1">
    <location>
        <begin position="383"/>
        <end position="396"/>
    </location>
</feature>
<evidence type="ECO:0000256" key="1">
    <source>
        <dbReference type="SAM" id="MobiDB-lite"/>
    </source>
</evidence>